<reference evidence="2 3" key="1">
    <citation type="journal article" date="2013" name="Front. Plant Sci.">
        <title>The Reference Genome of the Halophytic Plant Eutrema salsugineum.</title>
        <authorList>
            <person name="Yang R."/>
            <person name="Jarvis D.E."/>
            <person name="Chen H."/>
            <person name="Beilstein M.A."/>
            <person name="Grimwood J."/>
            <person name="Jenkins J."/>
            <person name="Shu S."/>
            <person name="Prochnik S."/>
            <person name="Xin M."/>
            <person name="Ma C."/>
            <person name="Schmutz J."/>
            <person name="Wing R.A."/>
            <person name="Mitchell-Olds T."/>
            <person name="Schumaker K.S."/>
            <person name="Wang X."/>
        </authorList>
    </citation>
    <scope>NUCLEOTIDE SEQUENCE [LARGE SCALE GENOMIC DNA]</scope>
</reference>
<dbReference type="KEGG" id="eus:EUTSA_v10009516mg"/>
<dbReference type="Pfam" id="PF03478">
    <property type="entry name" value="Beta-prop_KIB1-4"/>
    <property type="match status" value="1"/>
</dbReference>
<accession>V4KYC2</accession>
<dbReference type="OMA" id="MVFREVE"/>
<dbReference type="InterPro" id="IPR005174">
    <property type="entry name" value="KIB1-4_b-propeller"/>
</dbReference>
<proteinExistence type="predicted"/>
<keyword evidence="3" id="KW-1185">Reference proteome</keyword>
<evidence type="ECO:0000259" key="1">
    <source>
        <dbReference type="Pfam" id="PF03478"/>
    </source>
</evidence>
<organism evidence="2 3">
    <name type="scientific">Eutrema salsugineum</name>
    <name type="common">Saltwater cress</name>
    <name type="synonym">Sisymbrium salsugineum</name>
    <dbReference type="NCBI Taxonomy" id="72664"/>
    <lineage>
        <taxon>Eukaryota</taxon>
        <taxon>Viridiplantae</taxon>
        <taxon>Streptophyta</taxon>
        <taxon>Embryophyta</taxon>
        <taxon>Tracheophyta</taxon>
        <taxon>Spermatophyta</taxon>
        <taxon>Magnoliopsida</taxon>
        <taxon>eudicotyledons</taxon>
        <taxon>Gunneridae</taxon>
        <taxon>Pentapetalae</taxon>
        <taxon>rosids</taxon>
        <taxon>malvids</taxon>
        <taxon>Brassicales</taxon>
        <taxon>Brassicaceae</taxon>
        <taxon>Eutremeae</taxon>
        <taxon>Eutrema</taxon>
    </lineage>
</organism>
<dbReference type="AlphaFoldDB" id="V4KYC2"/>
<gene>
    <name evidence="2" type="ORF">EUTSA_v10009516mg</name>
</gene>
<evidence type="ECO:0000313" key="2">
    <source>
        <dbReference type="EMBL" id="ESQ36369.1"/>
    </source>
</evidence>
<dbReference type="Gramene" id="ESQ36369">
    <property type="protein sequence ID" value="ESQ36369"/>
    <property type="gene ID" value="EUTSA_v10009516mg"/>
</dbReference>
<sequence length="93" mass="10235">MVFREDQVTEDGTRNMCYTEDIGDLCIFLSKSEPFCVAASSCPGLKPNSVYLMGRCFAVCDLTTGDAHHFSLPPKGSPESVPFLPYWLPPLSV</sequence>
<feature type="domain" description="KIB1-4 beta-propeller" evidence="1">
    <location>
        <begin position="19"/>
        <end position="63"/>
    </location>
</feature>
<dbReference type="EMBL" id="KI517683">
    <property type="protein sequence ID" value="ESQ36369.1"/>
    <property type="molecule type" value="Genomic_DNA"/>
</dbReference>
<protein>
    <recommendedName>
        <fullName evidence="1">KIB1-4 beta-propeller domain-containing protein</fullName>
    </recommendedName>
</protein>
<dbReference type="Proteomes" id="UP000030689">
    <property type="component" value="Unassembled WGS sequence"/>
</dbReference>
<name>V4KYC2_EUTSA</name>
<evidence type="ECO:0000313" key="3">
    <source>
        <dbReference type="Proteomes" id="UP000030689"/>
    </source>
</evidence>